<evidence type="ECO:0000259" key="1">
    <source>
        <dbReference type="Pfam" id="PF07883"/>
    </source>
</evidence>
<dbReference type="PANTHER" id="PTHR36440">
    <property type="entry name" value="PUTATIVE (AFU_ORTHOLOGUE AFUA_8G07350)-RELATED"/>
    <property type="match status" value="1"/>
</dbReference>
<organism evidence="2 3">
    <name type="scientific">Spirosoma profusum</name>
    <dbReference type="NCBI Taxonomy" id="2771354"/>
    <lineage>
        <taxon>Bacteria</taxon>
        <taxon>Pseudomonadati</taxon>
        <taxon>Bacteroidota</taxon>
        <taxon>Cytophagia</taxon>
        <taxon>Cytophagales</taxon>
        <taxon>Cytophagaceae</taxon>
        <taxon>Spirosoma</taxon>
    </lineage>
</organism>
<keyword evidence="3" id="KW-1185">Reference proteome</keyword>
<dbReference type="Proteomes" id="UP000598820">
    <property type="component" value="Unassembled WGS sequence"/>
</dbReference>
<dbReference type="EMBL" id="JACWZY010000053">
    <property type="protein sequence ID" value="MBD2705359.1"/>
    <property type="molecule type" value="Genomic_DNA"/>
</dbReference>
<name>A0A927AVV5_9BACT</name>
<protein>
    <submittedName>
        <fullName evidence="2">Cupin domain-containing protein</fullName>
    </submittedName>
</protein>
<comment type="caution">
    <text evidence="2">The sequence shown here is derived from an EMBL/GenBank/DDBJ whole genome shotgun (WGS) entry which is preliminary data.</text>
</comment>
<dbReference type="InterPro" id="IPR053146">
    <property type="entry name" value="QDO-like"/>
</dbReference>
<feature type="domain" description="Cupin type-2" evidence="1">
    <location>
        <begin position="76"/>
        <end position="138"/>
    </location>
</feature>
<evidence type="ECO:0000313" key="3">
    <source>
        <dbReference type="Proteomes" id="UP000598820"/>
    </source>
</evidence>
<dbReference type="InterPro" id="IPR013096">
    <property type="entry name" value="Cupin_2"/>
</dbReference>
<dbReference type="RefSeq" id="WP_190892672.1">
    <property type="nucleotide sequence ID" value="NZ_JACWZY010000053.1"/>
</dbReference>
<sequence>MKRRHFLQNSILAPVMLSTPTNDSAERPAKGITIKDGKARNNEQIVVAGTPVDFKLISTDTDGDLAIMISSNNRKGSGPPVHVHQKFDEFFCVLEGEFLFQVGDEQTRLKPGDTMFVPRKVNHGFDCVSSQPGKLLVTIQPASNMEEFFRQIGQVFAKPGPPDLEAIQKIYQSHDSAIVGPPVTTK</sequence>
<dbReference type="Pfam" id="PF07883">
    <property type="entry name" value="Cupin_2"/>
    <property type="match status" value="1"/>
</dbReference>
<dbReference type="InterPro" id="IPR011051">
    <property type="entry name" value="RmlC_Cupin_sf"/>
</dbReference>
<dbReference type="AlphaFoldDB" id="A0A927AVV5"/>
<accession>A0A927AVV5</accession>
<dbReference type="PANTHER" id="PTHR36440:SF1">
    <property type="entry name" value="PUTATIVE (AFU_ORTHOLOGUE AFUA_8G07350)-RELATED"/>
    <property type="match status" value="1"/>
</dbReference>
<dbReference type="InterPro" id="IPR014710">
    <property type="entry name" value="RmlC-like_jellyroll"/>
</dbReference>
<evidence type="ECO:0000313" key="2">
    <source>
        <dbReference type="EMBL" id="MBD2705359.1"/>
    </source>
</evidence>
<reference evidence="2" key="1">
    <citation type="submission" date="2020-09" db="EMBL/GenBank/DDBJ databases">
        <authorList>
            <person name="Kim M.K."/>
        </authorList>
    </citation>
    <scope>NUCLEOTIDE SEQUENCE</scope>
    <source>
        <strain evidence="2">BT702</strain>
    </source>
</reference>
<proteinExistence type="predicted"/>
<dbReference type="Gene3D" id="2.60.120.10">
    <property type="entry name" value="Jelly Rolls"/>
    <property type="match status" value="1"/>
</dbReference>
<dbReference type="SUPFAM" id="SSF51182">
    <property type="entry name" value="RmlC-like cupins"/>
    <property type="match status" value="1"/>
</dbReference>
<gene>
    <name evidence="2" type="ORF">IC229_32385</name>
</gene>